<reference evidence="2 3" key="1">
    <citation type="submission" date="2017-09" db="EMBL/GenBank/DDBJ databases">
        <title>Whole genomes of Flavobacteriaceae.</title>
        <authorList>
            <person name="Stine C."/>
            <person name="Li C."/>
            <person name="Tadesse D."/>
        </authorList>
    </citation>
    <scope>NUCLEOTIDE SEQUENCE [LARGE SCALE GENOMIC DNA]</scope>
    <source>
        <strain evidence="2 3">ATCC 35036</strain>
    </source>
</reference>
<protein>
    <submittedName>
        <fullName evidence="2">Uncharacterized protein</fullName>
    </submittedName>
</protein>
<evidence type="ECO:0000313" key="3">
    <source>
        <dbReference type="Proteomes" id="UP000220828"/>
    </source>
</evidence>
<name>A0A2H3KN63_9FLAO</name>
<dbReference type="EMBL" id="PCMW01000113">
    <property type="protein sequence ID" value="PDS22129.1"/>
    <property type="molecule type" value="Genomic_DNA"/>
</dbReference>
<gene>
    <name evidence="2" type="ORF">B0A77_14105</name>
</gene>
<keyword evidence="1" id="KW-1133">Transmembrane helix</keyword>
<accession>A0A2H3KN63</accession>
<dbReference type="AlphaFoldDB" id="A0A2H3KN63"/>
<sequence>MRDRARHHVLVIARRQKKEAPPEGFGAWGLAFFCRHAQMVSVFMDEVAFGGVVGIGLKFFVFFFVY</sequence>
<comment type="caution">
    <text evidence="2">The sequence shown here is derived from an EMBL/GenBank/DDBJ whole genome shotgun (WGS) entry which is preliminary data.</text>
</comment>
<organism evidence="2 3">
    <name type="scientific">Flavobacterium branchiophilum</name>
    <dbReference type="NCBI Taxonomy" id="55197"/>
    <lineage>
        <taxon>Bacteria</taxon>
        <taxon>Pseudomonadati</taxon>
        <taxon>Bacteroidota</taxon>
        <taxon>Flavobacteriia</taxon>
        <taxon>Flavobacteriales</taxon>
        <taxon>Flavobacteriaceae</taxon>
        <taxon>Flavobacterium</taxon>
    </lineage>
</organism>
<keyword evidence="1" id="KW-0472">Membrane</keyword>
<evidence type="ECO:0000256" key="1">
    <source>
        <dbReference type="SAM" id="Phobius"/>
    </source>
</evidence>
<evidence type="ECO:0000313" key="2">
    <source>
        <dbReference type="EMBL" id="PDS22129.1"/>
    </source>
</evidence>
<dbReference type="Proteomes" id="UP000220828">
    <property type="component" value="Unassembled WGS sequence"/>
</dbReference>
<keyword evidence="1" id="KW-0812">Transmembrane</keyword>
<feature type="transmembrane region" description="Helical" evidence="1">
    <location>
        <begin position="47"/>
        <end position="65"/>
    </location>
</feature>
<proteinExistence type="predicted"/>